<protein>
    <recommendedName>
        <fullName evidence="4">V-type ATP synthase subunit D</fullName>
    </recommendedName>
    <alternativeName>
        <fullName evidence="4">V-ATPase subunit D</fullName>
    </alternativeName>
</protein>
<dbReference type="Proteomes" id="UP000053433">
    <property type="component" value="Unassembled WGS sequence"/>
</dbReference>
<dbReference type="InterPro" id="IPR002699">
    <property type="entry name" value="V_ATPase_D"/>
</dbReference>
<gene>
    <name evidence="4" type="primary">atpD</name>
    <name evidence="6" type="ORF">ASJ35_04295</name>
    <name evidence="7" type="ORF">FYJ76_15635</name>
    <name evidence="9" type="ORF">GMD52_07180</name>
    <name evidence="8" type="ORF">GMD59_07580</name>
    <name evidence="5" type="ORF">TQ39_10350</name>
</gene>
<evidence type="ECO:0000313" key="8">
    <source>
        <dbReference type="EMBL" id="MTS27149.1"/>
    </source>
</evidence>
<dbReference type="Proteomes" id="UP000032483">
    <property type="component" value="Unassembled WGS sequence"/>
</dbReference>
<dbReference type="EMBL" id="LMUA01000004">
    <property type="protein sequence ID" value="KUE77124.1"/>
    <property type="molecule type" value="Genomic_DNA"/>
</dbReference>
<evidence type="ECO:0000256" key="2">
    <source>
        <dbReference type="ARBA" id="ARBA00022448"/>
    </source>
</evidence>
<proteinExistence type="inferred from homology"/>
<dbReference type="Proteomes" id="UP000449193">
    <property type="component" value="Unassembled WGS sequence"/>
</dbReference>
<evidence type="ECO:0000256" key="3">
    <source>
        <dbReference type="ARBA" id="ARBA00023065"/>
    </source>
</evidence>
<dbReference type="Proteomes" id="UP000472755">
    <property type="component" value="Unassembled WGS sequence"/>
</dbReference>
<evidence type="ECO:0000313" key="9">
    <source>
        <dbReference type="EMBL" id="MTS51320.1"/>
    </source>
</evidence>
<dbReference type="GeneID" id="42856981"/>
<name>A0A0D8IYK8_9FIRM</name>
<dbReference type="PANTHER" id="PTHR11671">
    <property type="entry name" value="V-TYPE ATP SYNTHASE SUBUNIT D"/>
    <property type="match status" value="1"/>
</dbReference>
<accession>A0A0W7TTH5</accession>
<accession>A0A0D8IYK8</accession>
<dbReference type="EMBL" id="JXXK01000013">
    <property type="protein sequence ID" value="KJF39780.1"/>
    <property type="molecule type" value="Genomic_DNA"/>
</dbReference>
<evidence type="ECO:0000313" key="11">
    <source>
        <dbReference type="Proteomes" id="UP000053433"/>
    </source>
</evidence>
<evidence type="ECO:0000313" key="14">
    <source>
        <dbReference type="Proteomes" id="UP000472755"/>
    </source>
</evidence>
<evidence type="ECO:0000313" key="12">
    <source>
        <dbReference type="Proteomes" id="UP000431913"/>
    </source>
</evidence>
<dbReference type="RefSeq" id="WP_009324547.1">
    <property type="nucleotide sequence ID" value="NZ_CAOJUJ010000016.1"/>
</dbReference>
<evidence type="ECO:0000313" key="13">
    <source>
        <dbReference type="Proteomes" id="UP000449193"/>
    </source>
</evidence>
<dbReference type="PATRIC" id="fig|1550024.3.peg.2358"/>
<dbReference type="GO" id="GO:0046961">
    <property type="term" value="F:proton-transporting ATPase activity, rotational mechanism"/>
    <property type="evidence" value="ECO:0007669"/>
    <property type="project" value="InterPro"/>
</dbReference>
<dbReference type="GO" id="GO:0046933">
    <property type="term" value="F:proton-transporting ATP synthase activity, rotational mechanism"/>
    <property type="evidence" value="ECO:0007669"/>
    <property type="project" value="UniProtKB-UniRule"/>
</dbReference>
<keyword evidence="4" id="KW-0066">ATP synthesis</keyword>
<comment type="function">
    <text evidence="4">Produces ATP from ADP in the presence of a proton gradient across the membrane.</text>
</comment>
<dbReference type="GO" id="GO:0005524">
    <property type="term" value="F:ATP binding"/>
    <property type="evidence" value="ECO:0007669"/>
    <property type="project" value="UniProtKB-UniRule"/>
</dbReference>
<dbReference type="EMBL" id="WMZR01000007">
    <property type="protein sequence ID" value="MTS51320.1"/>
    <property type="molecule type" value="Genomic_DNA"/>
</dbReference>
<dbReference type="EMBL" id="WMZU01000009">
    <property type="protein sequence ID" value="MTS27149.1"/>
    <property type="molecule type" value="Genomic_DNA"/>
</dbReference>
<reference evidence="5" key="1">
    <citation type="submission" date="2015-02" db="EMBL/GenBank/DDBJ databases">
        <title>A novel member of the family Ruminococcaceae isolated from human feces.</title>
        <authorList>
            <person name="Shkoporov A.N."/>
            <person name="Chaplin A.V."/>
            <person name="Motuzova O.V."/>
            <person name="Kafarskaia L.I."/>
            <person name="Khokhlova E.V."/>
            <person name="Efimov B.A."/>
        </authorList>
    </citation>
    <scope>NUCLEOTIDE SEQUENCE [LARGE SCALE GENOMIC DNA]</scope>
    <source>
        <strain evidence="5">585-1</strain>
    </source>
</reference>
<sequence>MAEQIFPTKGNLIACKKNLTLAKLGFDLLDRKRNVLMREMMKLIDEAAGMQRAIGDTFIKAYKALESANITLGIEHALEGAVPEEKGFSVTGHSIMGVDLPTGHLASRPLYPYYGFSGSNAQLDYAYVCFDKVKQLCAQLAGIENSVYRLAMAIKKTQRRANMLENVVIPRLEGNIKFISGTLEEHEREEFTRLKVIKRMKVKK</sequence>
<evidence type="ECO:0000313" key="5">
    <source>
        <dbReference type="EMBL" id="KJF39780.1"/>
    </source>
</evidence>
<organism evidence="5 10">
    <name type="scientific">Ruthenibacterium lactatiformans</name>
    <dbReference type="NCBI Taxonomy" id="1550024"/>
    <lineage>
        <taxon>Bacteria</taxon>
        <taxon>Bacillati</taxon>
        <taxon>Bacillota</taxon>
        <taxon>Clostridia</taxon>
        <taxon>Eubacteriales</taxon>
        <taxon>Oscillospiraceae</taxon>
        <taxon>Ruthenibacterium</taxon>
    </lineage>
</organism>
<keyword evidence="4" id="KW-0375">Hydrogen ion transport</keyword>
<reference evidence="6 11" key="2">
    <citation type="submission" date="2015-10" db="EMBL/GenBank/DDBJ databases">
        <title>A novel member of the family Ruminococcaceae isolated from human faeces.</title>
        <authorList>
            <person name="Shkoporov A.N."/>
            <person name="Chaplin A.V."/>
            <person name="Motuzova O.V."/>
            <person name="Kafarskaia L.I."/>
            <person name="Efimov B.A."/>
        </authorList>
    </citation>
    <scope>NUCLEOTIDE SEQUENCE [LARGE SCALE GENOMIC DNA]</scope>
    <source>
        <strain evidence="6 11">668</strain>
    </source>
</reference>
<keyword evidence="10" id="KW-1185">Reference proteome</keyword>
<evidence type="ECO:0000313" key="10">
    <source>
        <dbReference type="Proteomes" id="UP000032483"/>
    </source>
</evidence>
<evidence type="ECO:0000256" key="4">
    <source>
        <dbReference type="HAMAP-Rule" id="MF_00271"/>
    </source>
</evidence>
<evidence type="ECO:0000313" key="7">
    <source>
        <dbReference type="EMBL" id="MST93345.1"/>
    </source>
</evidence>
<dbReference type="AlphaFoldDB" id="A0A0D8IYK8"/>
<dbReference type="Proteomes" id="UP000431913">
    <property type="component" value="Unassembled WGS sequence"/>
</dbReference>
<dbReference type="EMBL" id="VUNJ01000024">
    <property type="protein sequence ID" value="MST93345.1"/>
    <property type="molecule type" value="Genomic_DNA"/>
</dbReference>
<dbReference type="GO" id="GO:0042777">
    <property type="term" value="P:proton motive force-driven plasma membrane ATP synthesis"/>
    <property type="evidence" value="ECO:0007669"/>
    <property type="project" value="UniProtKB-UniRule"/>
</dbReference>
<keyword evidence="3 4" id="KW-0406">Ion transport</keyword>
<dbReference type="HAMAP" id="MF_00271">
    <property type="entry name" value="ATP_synth_D_arch"/>
    <property type="match status" value="1"/>
</dbReference>
<reference evidence="7 12" key="4">
    <citation type="submission" date="2019-08" db="EMBL/GenBank/DDBJ databases">
        <title>In-depth cultivation of the pig gut microbiome towards novel bacterial diversity and tailored functional studies.</title>
        <authorList>
            <person name="Wylensek D."/>
            <person name="Hitch T.C.A."/>
            <person name="Clavel T."/>
        </authorList>
    </citation>
    <scope>NUCLEOTIDE SEQUENCE [LARGE SCALE GENOMIC DNA]</scope>
    <source>
        <strain evidence="7 12">WCA3-601-WT-6J</strain>
    </source>
</reference>
<comment type="caution">
    <text evidence="5">The sequence shown here is derived from an EMBL/GenBank/DDBJ whole genome shotgun (WGS) entry which is preliminary data.</text>
</comment>
<dbReference type="Pfam" id="PF01813">
    <property type="entry name" value="ATP-synt_D"/>
    <property type="match status" value="1"/>
</dbReference>
<comment type="similarity">
    <text evidence="1 4">Belongs to the V-ATPase D subunit family.</text>
</comment>
<dbReference type="NCBIfam" id="TIGR00309">
    <property type="entry name" value="V_ATPase_subD"/>
    <property type="match status" value="1"/>
</dbReference>
<reference evidence="13 14" key="3">
    <citation type="journal article" date="2019" name="Nat. Med.">
        <title>A library of human gut bacterial isolates paired with longitudinal multiomics data enables mechanistic microbiome research.</title>
        <authorList>
            <person name="Poyet M."/>
            <person name="Groussin M."/>
            <person name="Gibbons S.M."/>
            <person name="Avila-Pacheco J."/>
            <person name="Jiang X."/>
            <person name="Kearney S.M."/>
            <person name="Perrotta A.R."/>
            <person name="Berdy B."/>
            <person name="Zhao S."/>
            <person name="Lieberman T.D."/>
            <person name="Swanson P.K."/>
            <person name="Smith M."/>
            <person name="Roesemann S."/>
            <person name="Alexander J.E."/>
            <person name="Rich S.A."/>
            <person name="Livny J."/>
            <person name="Vlamakis H."/>
            <person name="Clish C."/>
            <person name="Bullock K."/>
            <person name="Deik A."/>
            <person name="Scott J."/>
            <person name="Pierce K.A."/>
            <person name="Xavier R.J."/>
            <person name="Alm E.J."/>
        </authorList>
    </citation>
    <scope>NUCLEOTIDE SEQUENCE [LARGE SCALE GENOMIC DNA]</scope>
    <source>
        <strain evidence="8 14">BIOML-A4</strain>
        <strain evidence="9 13">BIOML-A7</strain>
    </source>
</reference>
<evidence type="ECO:0000256" key="1">
    <source>
        <dbReference type="ARBA" id="ARBA00005850"/>
    </source>
</evidence>
<evidence type="ECO:0000313" key="6">
    <source>
        <dbReference type="EMBL" id="KUE77124.1"/>
    </source>
</evidence>
<keyword evidence="2 4" id="KW-0813">Transport</keyword>
<dbReference type="Gene3D" id="1.10.287.3240">
    <property type="match status" value="1"/>
</dbReference>